<comment type="caution">
    <text evidence="2">The sequence shown here is derived from an EMBL/GenBank/DDBJ whole genome shotgun (WGS) entry which is preliminary data.</text>
</comment>
<protein>
    <submittedName>
        <fullName evidence="2">Uncharacterized protein</fullName>
    </submittedName>
</protein>
<evidence type="ECO:0000313" key="3">
    <source>
        <dbReference type="Proteomes" id="UP000603453"/>
    </source>
</evidence>
<feature type="region of interest" description="Disordered" evidence="1">
    <location>
        <begin position="84"/>
        <end position="113"/>
    </location>
</feature>
<evidence type="ECO:0000313" key="2">
    <source>
        <dbReference type="EMBL" id="KAG2201462.1"/>
    </source>
</evidence>
<dbReference type="Proteomes" id="UP000603453">
    <property type="component" value="Unassembled WGS sequence"/>
</dbReference>
<reference evidence="2" key="1">
    <citation type="submission" date="2020-12" db="EMBL/GenBank/DDBJ databases">
        <title>Metabolic potential, ecology and presence of endohyphal bacteria is reflected in genomic diversity of Mucoromycotina.</title>
        <authorList>
            <person name="Muszewska A."/>
            <person name="Okrasinska A."/>
            <person name="Steczkiewicz K."/>
            <person name="Drgas O."/>
            <person name="Orlowska M."/>
            <person name="Perlinska-Lenart U."/>
            <person name="Aleksandrzak-Piekarczyk T."/>
            <person name="Szatraj K."/>
            <person name="Zielenkiewicz U."/>
            <person name="Pilsyk S."/>
            <person name="Malc E."/>
            <person name="Mieczkowski P."/>
            <person name="Kruszewska J.S."/>
            <person name="Biernat P."/>
            <person name="Pawlowska J."/>
        </authorList>
    </citation>
    <scope>NUCLEOTIDE SEQUENCE</scope>
    <source>
        <strain evidence="2">WA0000017839</strain>
    </source>
</reference>
<organism evidence="2 3">
    <name type="scientific">Mucor saturninus</name>
    <dbReference type="NCBI Taxonomy" id="64648"/>
    <lineage>
        <taxon>Eukaryota</taxon>
        <taxon>Fungi</taxon>
        <taxon>Fungi incertae sedis</taxon>
        <taxon>Mucoromycota</taxon>
        <taxon>Mucoromycotina</taxon>
        <taxon>Mucoromycetes</taxon>
        <taxon>Mucorales</taxon>
        <taxon>Mucorineae</taxon>
        <taxon>Mucoraceae</taxon>
        <taxon>Mucor</taxon>
    </lineage>
</organism>
<feature type="compositionally biased region" description="Polar residues" evidence="1">
    <location>
        <begin position="85"/>
        <end position="94"/>
    </location>
</feature>
<dbReference type="EMBL" id="JAEPRD010000071">
    <property type="protein sequence ID" value="KAG2201462.1"/>
    <property type="molecule type" value="Genomic_DNA"/>
</dbReference>
<proteinExistence type="predicted"/>
<accession>A0A8H7R051</accession>
<name>A0A8H7R051_9FUNG</name>
<dbReference type="AlphaFoldDB" id="A0A8H7R051"/>
<keyword evidence="3" id="KW-1185">Reference proteome</keyword>
<gene>
    <name evidence="2" type="ORF">INT47_001511</name>
</gene>
<sequence length="113" mass="12853">MSQQVKKNDVNLRPIIPIIQQPIIQQPIIPVVQQPAYMVVQQPILRQQQVNCVHGKPLKHGQVVQTPVFQQVPARPNQVILQVPVTGNKQNAQQHRQHNLGSRPPKKTPAKRR</sequence>
<feature type="compositionally biased region" description="Basic residues" evidence="1">
    <location>
        <begin position="104"/>
        <end position="113"/>
    </location>
</feature>
<evidence type="ECO:0000256" key="1">
    <source>
        <dbReference type="SAM" id="MobiDB-lite"/>
    </source>
</evidence>